<dbReference type="InterPro" id="IPR002715">
    <property type="entry name" value="Nas_poly-pep-assoc_cplx_dom"/>
</dbReference>
<dbReference type="Gene3D" id="1.10.8.10">
    <property type="entry name" value="DNA helicase RuvA subunit, C-terminal domain"/>
    <property type="match status" value="1"/>
</dbReference>
<evidence type="ECO:0000259" key="5">
    <source>
        <dbReference type="PROSITE" id="PS51151"/>
    </source>
</evidence>
<organism evidence="6 7">
    <name type="scientific">Ignisphaera cupida</name>
    <dbReference type="NCBI Taxonomy" id="3050454"/>
    <lineage>
        <taxon>Archaea</taxon>
        <taxon>Thermoproteota</taxon>
        <taxon>Thermoprotei</taxon>
        <taxon>Desulfurococcales</taxon>
        <taxon>Desulfurococcaceae</taxon>
        <taxon>Ignisphaera</taxon>
    </lineage>
</organism>
<dbReference type="EMBL" id="JASNVW010000001">
    <property type="protein sequence ID" value="MDK6028361.1"/>
    <property type="molecule type" value="Genomic_DNA"/>
</dbReference>
<dbReference type="InterPro" id="IPR005231">
    <property type="entry name" value="NAC_arc"/>
</dbReference>
<dbReference type="GO" id="GO:0003723">
    <property type="term" value="F:RNA binding"/>
    <property type="evidence" value="ECO:0007669"/>
    <property type="project" value="UniProtKB-KW"/>
</dbReference>
<dbReference type="AlphaFoldDB" id="A0ABD4Z4W6"/>
<dbReference type="NCBIfam" id="TIGR00264">
    <property type="entry name" value="archaeal-type nascent polypeptide-associated complex protein"/>
    <property type="match status" value="1"/>
</dbReference>
<evidence type="ECO:0000256" key="4">
    <source>
        <dbReference type="NCBIfam" id="TIGR00264"/>
    </source>
</evidence>
<dbReference type="InterPro" id="IPR038187">
    <property type="entry name" value="NAC_A/B_dom_sf"/>
</dbReference>
<dbReference type="GO" id="GO:0015031">
    <property type="term" value="P:protein transport"/>
    <property type="evidence" value="ECO:0007669"/>
    <property type="project" value="UniProtKB-KW"/>
</dbReference>
<dbReference type="RefSeq" id="WP_285273326.1">
    <property type="nucleotide sequence ID" value="NZ_JASNVW010000001.1"/>
</dbReference>
<proteinExistence type="predicted"/>
<protein>
    <recommendedName>
        <fullName evidence="4">Nascent polypeptide-associated complex protein</fullName>
    </recommendedName>
</protein>
<dbReference type="PROSITE" id="PS51151">
    <property type="entry name" value="NAC_AB"/>
    <property type="match status" value="1"/>
</dbReference>
<evidence type="ECO:0000256" key="2">
    <source>
        <dbReference type="ARBA" id="ARBA00022884"/>
    </source>
</evidence>
<evidence type="ECO:0000313" key="7">
    <source>
        <dbReference type="Proteomes" id="UP001529235"/>
    </source>
</evidence>
<feature type="domain" description="NAC-A/B" evidence="5">
    <location>
        <begin position="3"/>
        <end position="74"/>
    </location>
</feature>
<sequence length="133" mass="15181">MFVTNPRELQKQLKQLKRMGIKIDHLQNVQKAVIELQDKRIVIENPEVMVMEFGGQKMFYIAGNIREEELSTETVQTMKQVEVVNVNMSSEDIQFVAEYLGIGVEEAKKLLIEAKGDIAKAIEIGQSRTTRKS</sequence>
<keyword evidence="3" id="KW-0653">Protein transport</keyword>
<evidence type="ECO:0000313" key="6">
    <source>
        <dbReference type="EMBL" id="MDK6028361.1"/>
    </source>
</evidence>
<dbReference type="SMART" id="SM01407">
    <property type="entry name" value="NAC"/>
    <property type="match status" value="1"/>
</dbReference>
<accession>A0ABD4Z4W6</accession>
<comment type="caution">
    <text evidence="6">The sequence shown here is derived from an EMBL/GenBank/DDBJ whole genome shotgun (WGS) entry which is preliminary data.</text>
</comment>
<keyword evidence="2" id="KW-0694">RNA-binding</keyword>
<name>A0ABD4Z4W6_9CREN</name>
<keyword evidence="7" id="KW-1185">Reference proteome</keyword>
<evidence type="ECO:0000256" key="3">
    <source>
        <dbReference type="ARBA" id="ARBA00022927"/>
    </source>
</evidence>
<reference evidence="6 7" key="1">
    <citation type="submission" date="2023-05" db="EMBL/GenBank/DDBJ databases">
        <title>A new hyperthermophilic archaea 'Ignisphaera cupida' sp. nov. and description of the family 'Ignisphaeraceae' fam. nov.</title>
        <authorList>
            <person name="Podosokorskaya O.A."/>
            <person name="Elcheninov A.G."/>
            <person name="Klukina A."/>
            <person name="Merkel A.Y."/>
        </authorList>
    </citation>
    <scope>NUCLEOTIDE SEQUENCE [LARGE SCALE GENOMIC DNA]</scope>
    <source>
        <strain evidence="6 7">4213-co</strain>
    </source>
</reference>
<dbReference type="InterPro" id="IPR009060">
    <property type="entry name" value="UBA-like_sf"/>
</dbReference>
<dbReference type="Gene3D" id="2.20.70.30">
    <property type="entry name" value="Nascent polypeptide-associated complex domain"/>
    <property type="match status" value="1"/>
</dbReference>
<evidence type="ECO:0000256" key="1">
    <source>
        <dbReference type="ARBA" id="ARBA00022448"/>
    </source>
</evidence>
<gene>
    <name evidence="6" type="ORF">QPL79_03160</name>
</gene>
<keyword evidence="1" id="KW-0813">Transport</keyword>
<dbReference type="SUPFAM" id="SSF46934">
    <property type="entry name" value="UBA-like"/>
    <property type="match status" value="1"/>
</dbReference>
<dbReference type="Proteomes" id="UP001529235">
    <property type="component" value="Unassembled WGS sequence"/>
</dbReference>
<dbReference type="Pfam" id="PF01849">
    <property type="entry name" value="NAC"/>
    <property type="match status" value="1"/>
</dbReference>